<dbReference type="GO" id="GO:0051539">
    <property type="term" value="F:4 iron, 4 sulfur cluster binding"/>
    <property type="evidence" value="ECO:0007669"/>
    <property type="project" value="InterPro"/>
</dbReference>
<evidence type="ECO:0000256" key="10">
    <source>
        <dbReference type="ARBA" id="ARBA00045130"/>
    </source>
</evidence>
<dbReference type="OrthoDB" id="431409at2759"/>
<protein>
    <recommendedName>
        <fullName evidence="2">Radical S-adenosyl methionine domain-containing protein 1, mitochondrial</fullName>
    </recommendedName>
    <alternativeName>
        <fullName evidence="9">Putative heme chaperone</fullName>
    </alternativeName>
</protein>
<evidence type="ECO:0000256" key="8">
    <source>
        <dbReference type="ARBA" id="ARBA00023186"/>
    </source>
</evidence>
<evidence type="ECO:0000313" key="12">
    <source>
        <dbReference type="EMBL" id="TNV78181.1"/>
    </source>
</evidence>
<dbReference type="SMART" id="SM00729">
    <property type="entry name" value="Elp3"/>
    <property type="match status" value="1"/>
</dbReference>
<sequence>MSFAASKRLSNIYLHIPFCNLKCNYCDFPVHALGLQTQKDQKNTMIDTYLDYIEKEMDRTLEKIDTKRISEQLDTVYFGGGTPSLMSTGQLERILKKLGNISNINQNTEVTVEMDPGTFDRVKLREYRDLGVNRVSMGVQTFNKGEFKKLGRGHDYKQIMIALDEIVASGFDLNQVSIDLMMGIPYQTLVTYRSNLEKALQMGFGHFSFYILTLEKGTPFHKLYNYDFSPLPHQDLVADMYQLTHDLLTSSSFDHYEISNYGKPNSHSRHNSMYWLGDREYLSFGCGAANFLDGVRFARPKTLKGYYRYVDEIGLLDKVIKIEKVKETASEVANTIVMCGMRRREGVEVKRLEGYIERSEEFIKELNAKFDNEGIREKYFSRLDNEVIALSEREGFLVSNHLISDIMGVMSSYLLK</sequence>
<name>A0A8J8NMU3_HALGN</name>
<dbReference type="GO" id="GO:0005737">
    <property type="term" value="C:cytoplasm"/>
    <property type="evidence" value="ECO:0007669"/>
    <property type="project" value="InterPro"/>
</dbReference>
<dbReference type="NCBIfam" id="TIGR00539">
    <property type="entry name" value="hemN_rel"/>
    <property type="match status" value="1"/>
</dbReference>
<keyword evidence="7" id="KW-0411">Iron-sulfur</keyword>
<dbReference type="Pfam" id="PF04055">
    <property type="entry name" value="Radical_SAM"/>
    <property type="match status" value="1"/>
</dbReference>
<dbReference type="SFLD" id="SFLDS00029">
    <property type="entry name" value="Radical_SAM"/>
    <property type="match status" value="1"/>
</dbReference>
<dbReference type="InterPro" id="IPR006638">
    <property type="entry name" value="Elp3/MiaA/NifB-like_rSAM"/>
</dbReference>
<dbReference type="PANTHER" id="PTHR13932:SF5">
    <property type="entry name" value="RADICAL S-ADENOSYL METHIONINE DOMAIN-CONTAINING PROTEIN 1, MITOCHONDRIAL"/>
    <property type="match status" value="1"/>
</dbReference>
<dbReference type="InterPro" id="IPR007197">
    <property type="entry name" value="rSAM"/>
</dbReference>
<keyword evidence="6" id="KW-0408">Iron</keyword>
<dbReference type="Proteomes" id="UP000785679">
    <property type="component" value="Unassembled WGS sequence"/>
</dbReference>
<evidence type="ECO:0000256" key="9">
    <source>
        <dbReference type="ARBA" id="ARBA00033094"/>
    </source>
</evidence>
<dbReference type="InterPro" id="IPR004559">
    <property type="entry name" value="HemW-like"/>
</dbReference>
<evidence type="ECO:0000259" key="11">
    <source>
        <dbReference type="PROSITE" id="PS51918"/>
    </source>
</evidence>
<dbReference type="GO" id="GO:0006779">
    <property type="term" value="P:porphyrin-containing compound biosynthetic process"/>
    <property type="evidence" value="ECO:0007669"/>
    <property type="project" value="InterPro"/>
</dbReference>
<dbReference type="CDD" id="cd01335">
    <property type="entry name" value="Radical_SAM"/>
    <property type="match status" value="1"/>
</dbReference>
<evidence type="ECO:0000256" key="1">
    <source>
        <dbReference type="ARBA" id="ARBA00006100"/>
    </source>
</evidence>
<keyword evidence="8" id="KW-0143">Chaperone</keyword>
<dbReference type="Gene3D" id="3.20.20.70">
    <property type="entry name" value="Aldolase class I"/>
    <property type="match status" value="1"/>
</dbReference>
<dbReference type="Gene3D" id="3.30.750.200">
    <property type="match status" value="1"/>
</dbReference>
<keyword evidence="13" id="KW-1185">Reference proteome</keyword>
<dbReference type="GO" id="GO:0004109">
    <property type="term" value="F:coproporphyrinogen oxidase activity"/>
    <property type="evidence" value="ECO:0007669"/>
    <property type="project" value="InterPro"/>
</dbReference>
<evidence type="ECO:0000256" key="5">
    <source>
        <dbReference type="ARBA" id="ARBA00022723"/>
    </source>
</evidence>
<evidence type="ECO:0000256" key="2">
    <source>
        <dbReference type="ARBA" id="ARBA00014678"/>
    </source>
</evidence>
<dbReference type="PROSITE" id="PS51918">
    <property type="entry name" value="RADICAL_SAM"/>
    <property type="match status" value="1"/>
</dbReference>
<dbReference type="GO" id="GO:0046872">
    <property type="term" value="F:metal ion binding"/>
    <property type="evidence" value="ECO:0007669"/>
    <property type="project" value="UniProtKB-KW"/>
</dbReference>
<reference evidence="12" key="1">
    <citation type="submission" date="2019-06" db="EMBL/GenBank/DDBJ databases">
        <authorList>
            <person name="Zheng W."/>
        </authorList>
    </citation>
    <scope>NUCLEOTIDE SEQUENCE</scope>
    <source>
        <strain evidence="12">QDHG01</strain>
    </source>
</reference>
<keyword evidence="4" id="KW-0949">S-adenosyl-L-methionine</keyword>
<dbReference type="AlphaFoldDB" id="A0A8J8NMU3"/>
<gene>
    <name evidence="12" type="ORF">FGO68_gene9775</name>
</gene>
<dbReference type="InterPro" id="IPR058240">
    <property type="entry name" value="rSAM_sf"/>
</dbReference>
<accession>A0A8J8NMU3</accession>
<comment type="similarity">
    <text evidence="1">Belongs to the anaerobic coproporphyrinogen-III oxidase family. HemW subfamily.</text>
</comment>
<proteinExistence type="inferred from homology"/>
<evidence type="ECO:0000256" key="6">
    <source>
        <dbReference type="ARBA" id="ARBA00023004"/>
    </source>
</evidence>
<keyword evidence="3" id="KW-0349">Heme</keyword>
<dbReference type="InterPro" id="IPR034505">
    <property type="entry name" value="Coproporphyrinogen-III_oxidase"/>
</dbReference>
<evidence type="ECO:0000313" key="13">
    <source>
        <dbReference type="Proteomes" id="UP000785679"/>
    </source>
</evidence>
<dbReference type="InterPro" id="IPR013785">
    <property type="entry name" value="Aldolase_TIM"/>
</dbReference>
<organism evidence="12 13">
    <name type="scientific">Halteria grandinella</name>
    <dbReference type="NCBI Taxonomy" id="5974"/>
    <lineage>
        <taxon>Eukaryota</taxon>
        <taxon>Sar</taxon>
        <taxon>Alveolata</taxon>
        <taxon>Ciliophora</taxon>
        <taxon>Intramacronucleata</taxon>
        <taxon>Spirotrichea</taxon>
        <taxon>Stichotrichia</taxon>
        <taxon>Sporadotrichida</taxon>
        <taxon>Halteriidae</taxon>
        <taxon>Halteria</taxon>
    </lineage>
</organism>
<dbReference type="PANTHER" id="PTHR13932">
    <property type="entry name" value="COPROPORPHYRINIGEN III OXIDASE"/>
    <property type="match status" value="1"/>
</dbReference>
<dbReference type="SFLD" id="SFLDF00562">
    <property type="entry name" value="HemN-like__clustered_with_heat"/>
    <property type="match status" value="1"/>
</dbReference>
<keyword evidence="5" id="KW-0479">Metal-binding</keyword>
<evidence type="ECO:0000256" key="3">
    <source>
        <dbReference type="ARBA" id="ARBA00022617"/>
    </source>
</evidence>
<dbReference type="EMBL" id="RRYP01010755">
    <property type="protein sequence ID" value="TNV78181.1"/>
    <property type="molecule type" value="Genomic_DNA"/>
</dbReference>
<evidence type="ECO:0000256" key="7">
    <source>
        <dbReference type="ARBA" id="ARBA00023014"/>
    </source>
</evidence>
<dbReference type="SFLD" id="SFLDG01065">
    <property type="entry name" value="anaerobic_coproporphyrinogen-I"/>
    <property type="match status" value="1"/>
</dbReference>
<evidence type="ECO:0000256" key="4">
    <source>
        <dbReference type="ARBA" id="ARBA00022691"/>
    </source>
</evidence>
<dbReference type="SUPFAM" id="SSF102114">
    <property type="entry name" value="Radical SAM enzymes"/>
    <property type="match status" value="1"/>
</dbReference>
<comment type="caution">
    <text evidence="12">The sequence shown here is derived from an EMBL/GenBank/DDBJ whole genome shotgun (WGS) entry which is preliminary data.</text>
</comment>
<feature type="domain" description="Radical SAM core" evidence="11">
    <location>
        <begin position="4"/>
        <end position="254"/>
    </location>
</feature>
<comment type="function">
    <text evidence="10">May be a heme chaperone, appears to bind heme. Homologous bacterial proteins do not have oxygen-independent coproporphyrinogen-III oxidase activity. Binds 1 [4Fe-4S] cluster. The cluster is coordinated with 3 cysteines and an exchangeable S-adenosyl-L-methionine.</text>
</comment>